<dbReference type="SUPFAM" id="SSF158694">
    <property type="entry name" value="UraD-Like"/>
    <property type="match status" value="1"/>
</dbReference>
<reference evidence="9 10" key="1">
    <citation type="submission" date="2014-11" db="EMBL/GenBank/DDBJ databases">
        <title>Genome sequence of Microbacterium mangrovi MUSC 115(T).</title>
        <authorList>
            <person name="Lee L.-H."/>
        </authorList>
    </citation>
    <scope>NUCLEOTIDE SEQUENCE [LARGE SCALE GENOMIC DNA]</scope>
    <source>
        <strain evidence="9 10">MUSC 115</strain>
    </source>
</reference>
<protein>
    <recommendedName>
        <fullName evidence="3">2-oxo-4-hydroxy-4-carboxy-5-ureidoimidazoline decarboxylase</fullName>
        <ecNumber evidence="3">4.1.1.97</ecNumber>
    </recommendedName>
</protein>
<name>A0A0B2A7R7_9MICO</name>
<evidence type="ECO:0000256" key="7">
    <source>
        <dbReference type="SAM" id="MobiDB-lite"/>
    </source>
</evidence>
<evidence type="ECO:0000313" key="9">
    <source>
        <dbReference type="EMBL" id="KHK97656.1"/>
    </source>
</evidence>
<comment type="caution">
    <text evidence="9">The sequence shown here is derived from an EMBL/GenBank/DDBJ whole genome shotgun (WGS) entry which is preliminary data.</text>
</comment>
<evidence type="ECO:0000256" key="3">
    <source>
        <dbReference type="ARBA" id="ARBA00012257"/>
    </source>
</evidence>
<accession>A0A0B2A7R7</accession>
<dbReference type="GO" id="GO:0019628">
    <property type="term" value="P:urate catabolic process"/>
    <property type="evidence" value="ECO:0007669"/>
    <property type="project" value="TreeGrafter"/>
</dbReference>
<organism evidence="9 10">
    <name type="scientific">Microbacterium mangrovi</name>
    <dbReference type="NCBI Taxonomy" id="1348253"/>
    <lineage>
        <taxon>Bacteria</taxon>
        <taxon>Bacillati</taxon>
        <taxon>Actinomycetota</taxon>
        <taxon>Actinomycetes</taxon>
        <taxon>Micrococcales</taxon>
        <taxon>Microbacteriaceae</taxon>
        <taxon>Microbacterium</taxon>
    </lineage>
</organism>
<evidence type="ECO:0000256" key="4">
    <source>
        <dbReference type="ARBA" id="ARBA00022631"/>
    </source>
</evidence>
<proteinExistence type="predicted"/>
<feature type="region of interest" description="Disordered" evidence="7">
    <location>
        <begin position="67"/>
        <end position="88"/>
    </location>
</feature>
<dbReference type="PANTHER" id="PTHR43466">
    <property type="entry name" value="2-OXO-4-HYDROXY-4-CARBOXY-5-UREIDOIMIDAZOLINE DECARBOXYLASE-RELATED"/>
    <property type="match status" value="1"/>
</dbReference>
<evidence type="ECO:0000256" key="1">
    <source>
        <dbReference type="ARBA" id="ARBA00001163"/>
    </source>
</evidence>
<dbReference type="InterPro" id="IPR036778">
    <property type="entry name" value="OHCU_decarboxylase_sf"/>
</dbReference>
<dbReference type="OrthoDB" id="5243781at2"/>
<dbReference type="InterPro" id="IPR018020">
    <property type="entry name" value="OHCU_decarboxylase"/>
</dbReference>
<dbReference type="EMBL" id="JTDK01000009">
    <property type="protein sequence ID" value="KHK97656.1"/>
    <property type="molecule type" value="Genomic_DNA"/>
</dbReference>
<comment type="pathway">
    <text evidence="2">Purine metabolism; urate degradation; (S)-allantoin from urate: step 3/3.</text>
</comment>
<dbReference type="NCBIfam" id="TIGR03180">
    <property type="entry name" value="UraD_2"/>
    <property type="match status" value="1"/>
</dbReference>
<dbReference type="EC" id="4.1.1.97" evidence="3"/>
<dbReference type="InterPro" id="IPR017595">
    <property type="entry name" value="OHCU_decarboxylase-2"/>
</dbReference>
<dbReference type="AlphaFoldDB" id="A0A0B2A7R7"/>
<dbReference type="GO" id="GO:0006144">
    <property type="term" value="P:purine nucleobase metabolic process"/>
    <property type="evidence" value="ECO:0007669"/>
    <property type="project" value="UniProtKB-KW"/>
</dbReference>
<feature type="domain" description="Oxo-4-hydroxy-4-carboxy-5-ureidoimidazoline decarboxylase" evidence="8">
    <location>
        <begin position="7"/>
        <end position="157"/>
    </location>
</feature>
<gene>
    <name evidence="9" type="ORF">LK09_10670</name>
</gene>
<keyword evidence="10" id="KW-1185">Reference proteome</keyword>
<evidence type="ECO:0000313" key="10">
    <source>
        <dbReference type="Proteomes" id="UP000031030"/>
    </source>
</evidence>
<dbReference type="Proteomes" id="UP000031030">
    <property type="component" value="Unassembled WGS sequence"/>
</dbReference>
<dbReference type="RefSeq" id="WP_039399106.1">
    <property type="nucleotide sequence ID" value="NZ_JTDK01000009.1"/>
</dbReference>
<evidence type="ECO:0000256" key="6">
    <source>
        <dbReference type="ARBA" id="ARBA00023239"/>
    </source>
</evidence>
<sequence length="161" mass="17104">MTLDSFNSAARDEAAALVRPCLDIPRWVDALVDGRPYADVAAVADAALTAAAPFTEAELDGALAHHPRIGERPTGQSTEANLARGEQSGVDASAADALAAANRRYEDRFDRVFLIRAAGRSADDVLAAIDERLGNTPEQELVVIEQQLREIAALRLEGALA</sequence>
<keyword evidence="6" id="KW-0456">Lyase</keyword>
<keyword evidence="4" id="KW-0659">Purine metabolism</keyword>
<keyword evidence="5" id="KW-0210">Decarboxylase</keyword>
<evidence type="ECO:0000259" key="8">
    <source>
        <dbReference type="Pfam" id="PF09349"/>
    </source>
</evidence>
<dbReference type="STRING" id="1348253.LK09_10670"/>
<dbReference type="GO" id="GO:0051997">
    <property type="term" value="F:2-oxo-4-hydroxy-4-carboxy-5-ureidoimidazoline decarboxylase activity"/>
    <property type="evidence" value="ECO:0007669"/>
    <property type="project" value="UniProtKB-EC"/>
</dbReference>
<dbReference type="Pfam" id="PF09349">
    <property type="entry name" value="OHCU_decarbox"/>
    <property type="match status" value="1"/>
</dbReference>
<evidence type="ECO:0000256" key="2">
    <source>
        <dbReference type="ARBA" id="ARBA00004754"/>
    </source>
</evidence>
<dbReference type="Gene3D" id="1.10.3330.10">
    <property type="entry name" value="Oxo-4-hydroxy-4-carboxy-5-ureidoimidazoline decarboxylase"/>
    <property type="match status" value="1"/>
</dbReference>
<dbReference type="NCBIfam" id="NF010372">
    <property type="entry name" value="PRK13798.1"/>
    <property type="match status" value="1"/>
</dbReference>
<comment type="catalytic activity">
    <reaction evidence="1">
        <text>5-hydroxy-2-oxo-4-ureido-2,5-dihydro-1H-imidazole-5-carboxylate + H(+) = (S)-allantoin + CO2</text>
        <dbReference type="Rhea" id="RHEA:26301"/>
        <dbReference type="ChEBI" id="CHEBI:15378"/>
        <dbReference type="ChEBI" id="CHEBI:15678"/>
        <dbReference type="ChEBI" id="CHEBI:16526"/>
        <dbReference type="ChEBI" id="CHEBI:58639"/>
        <dbReference type="EC" id="4.1.1.97"/>
    </reaction>
</comment>
<dbReference type="PANTHER" id="PTHR43466:SF1">
    <property type="entry name" value="2-OXO-4-HYDROXY-4-CARBOXY-5-UREIDOIMIDAZOLINE DECARBOXYLASE-RELATED"/>
    <property type="match status" value="1"/>
</dbReference>
<evidence type="ECO:0000256" key="5">
    <source>
        <dbReference type="ARBA" id="ARBA00022793"/>
    </source>
</evidence>